<keyword evidence="5 8" id="KW-0812">Transmembrane</keyword>
<dbReference type="Pfam" id="PF00892">
    <property type="entry name" value="EamA"/>
    <property type="match status" value="1"/>
</dbReference>
<keyword evidence="3" id="KW-0813">Transport</keyword>
<feature type="transmembrane region" description="Helical" evidence="8">
    <location>
        <begin position="76"/>
        <end position="92"/>
    </location>
</feature>
<name>A0A2N3HVB8_9BACT</name>
<feature type="transmembrane region" description="Helical" evidence="8">
    <location>
        <begin position="12"/>
        <end position="31"/>
    </location>
</feature>
<dbReference type="AlphaFoldDB" id="A0A2N3HVB8"/>
<dbReference type="InterPro" id="IPR037185">
    <property type="entry name" value="EmrE-like"/>
</dbReference>
<comment type="subcellular location">
    <subcellularLocation>
        <location evidence="1">Cell membrane</location>
        <topology evidence="1">Multi-pass membrane protein</topology>
    </subcellularLocation>
</comment>
<feature type="transmembrane region" description="Helical" evidence="8">
    <location>
        <begin position="204"/>
        <end position="229"/>
    </location>
</feature>
<accession>A0A2N3HVB8</accession>
<keyword evidence="11" id="KW-1185">Reference proteome</keyword>
<dbReference type="RefSeq" id="WP_101262028.1">
    <property type="nucleotide sequence ID" value="NZ_MVDD01000010.1"/>
</dbReference>
<evidence type="ECO:0000256" key="2">
    <source>
        <dbReference type="ARBA" id="ARBA00007362"/>
    </source>
</evidence>
<feature type="transmembrane region" description="Helical" evidence="8">
    <location>
        <begin position="104"/>
        <end position="121"/>
    </location>
</feature>
<comment type="similarity">
    <text evidence="2">Belongs to the EamA transporter family.</text>
</comment>
<evidence type="ECO:0000313" key="10">
    <source>
        <dbReference type="EMBL" id="PKQ61999.1"/>
    </source>
</evidence>
<dbReference type="PANTHER" id="PTHR22911:SF137">
    <property type="entry name" value="SOLUTE CARRIER FAMILY 35 MEMBER G2-RELATED"/>
    <property type="match status" value="1"/>
</dbReference>
<evidence type="ECO:0000256" key="5">
    <source>
        <dbReference type="ARBA" id="ARBA00022692"/>
    </source>
</evidence>
<feature type="transmembrane region" description="Helical" evidence="8">
    <location>
        <begin position="267"/>
        <end position="288"/>
    </location>
</feature>
<feature type="transmembrane region" description="Helical" evidence="8">
    <location>
        <begin position="241"/>
        <end position="261"/>
    </location>
</feature>
<dbReference type="InterPro" id="IPR000620">
    <property type="entry name" value="EamA_dom"/>
</dbReference>
<feature type="transmembrane region" description="Helical" evidence="8">
    <location>
        <begin position="128"/>
        <end position="145"/>
    </location>
</feature>
<gene>
    <name evidence="10" type="ORF">BZG02_13750</name>
</gene>
<reference evidence="10 11" key="1">
    <citation type="journal article" date="2017" name="Front. Microbiol.">
        <title>Labilibaculum manganireducens gen. nov., sp. nov. and Labilibaculum filiforme sp. nov., Novel Bacteroidetes Isolated from Subsurface Sediments of the Baltic Sea.</title>
        <authorList>
            <person name="Vandieken V."/>
            <person name="Marshall I.P."/>
            <person name="Niemann H."/>
            <person name="Engelen B."/>
            <person name="Cypionka H."/>
        </authorList>
    </citation>
    <scope>NUCLEOTIDE SEQUENCE [LARGE SCALE GENOMIC DNA]</scope>
    <source>
        <strain evidence="10 11">59.16B</strain>
    </source>
</reference>
<feature type="transmembrane region" description="Helical" evidence="8">
    <location>
        <begin position="37"/>
        <end position="56"/>
    </location>
</feature>
<feature type="domain" description="EamA" evidence="9">
    <location>
        <begin position="9"/>
        <end position="143"/>
    </location>
</feature>
<dbReference type="Proteomes" id="UP000233535">
    <property type="component" value="Unassembled WGS sequence"/>
</dbReference>
<evidence type="ECO:0000313" key="11">
    <source>
        <dbReference type="Proteomes" id="UP000233535"/>
    </source>
</evidence>
<evidence type="ECO:0000256" key="8">
    <source>
        <dbReference type="SAM" id="Phobius"/>
    </source>
</evidence>
<keyword evidence="6 8" id="KW-1133">Transmembrane helix</keyword>
<proteinExistence type="inferred from homology"/>
<evidence type="ECO:0000259" key="9">
    <source>
        <dbReference type="Pfam" id="PF00892"/>
    </source>
</evidence>
<dbReference type="GO" id="GO:0005886">
    <property type="term" value="C:plasma membrane"/>
    <property type="evidence" value="ECO:0007669"/>
    <property type="project" value="UniProtKB-SubCell"/>
</dbReference>
<dbReference type="PANTHER" id="PTHR22911">
    <property type="entry name" value="ACYL-MALONYL CONDENSING ENZYME-RELATED"/>
    <property type="match status" value="1"/>
</dbReference>
<dbReference type="SUPFAM" id="SSF103481">
    <property type="entry name" value="Multidrug resistance efflux transporter EmrE"/>
    <property type="match status" value="2"/>
</dbReference>
<dbReference type="OrthoDB" id="369870at2"/>
<dbReference type="InterPro" id="IPR004626">
    <property type="entry name" value="RarD"/>
</dbReference>
<keyword evidence="7 8" id="KW-0472">Membrane</keyword>
<dbReference type="EMBL" id="MVDD01000010">
    <property type="protein sequence ID" value="PKQ61999.1"/>
    <property type="molecule type" value="Genomic_DNA"/>
</dbReference>
<evidence type="ECO:0000256" key="4">
    <source>
        <dbReference type="ARBA" id="ARBA00022475"/>
    </source>
</evidence>
<evidence type="ECO:0000256" key="3">
    <source>
        <dbReference type="ARBA" id="ARBA00022448"/>
    </source>
</evidence>
<feature type="transmembrane region" description="Helical" evidence="8">
    <location>
        <begin position="179"/>
        <end position="198"/>
    </location>
</feature>
<sequence>MDDTKNITMGYIYAIQAFFAWGILPIFWKLLSDVPAIEILAHRIFWSYIFLMILLFISKRKNVWNLLKQKKSRNSLIISSLLIGVNWGLFIYAVNTNQIVEASLGYYINPIVNVTLGMLILDEKLDKLKYIAVLIASIAVIYLTIDYGKFPWISILLACSFGLYGLTKKTAGIEAVPALAIETFLLAPFALGFIIYKVGTGSGALFTGTISTSIYLILTGIVTTLPLYWFAKGAQRIPLSALGFMQYIGPTLMLLIGVLLYDEPFRYEQITAFSLIWIALILYTTSIIRNTRKKTKLIKT</sequence>
<protein>
    <recommendedName>
        <fullName evidence="9">EamA domain-containing protein</fullName>
    </recommendedName>
</protein>
<evidence type="ECO:0000256" key="6">
    <source>
        <dbReference type="ARBA" id="ARBA00022989"/>
    </source>
</evidence>
<evidence type="ECO:0000256" key="7">
    <source>
        <dbReference type="ARBA" id="ARBA00023136"/>
    </source>
</evidence>
<comment type="caution">
    <text evidence="10">The sequence shown here is derived from an EMBL/GenBank/DDBJ whole genome shotgun (WGS) entry which is preliminary data.</text>
</comment>
<organism evidence="10 11">
    <name type="scientific">Labilibaculum filiforme</name>
    <dbReference type="NCBI Taxonomy" id="1940526"/>
    <lineage>
        <taxon>Bacteria</taxon>
        <taxon>Pseudomonadati</taxon>
        <taxon>Bacteroidota</taxon>
        <taxon>Bacteroidia</taxon>
        <taxon>Marinilabiliales</taxon>
        <taxon>Marinifilaceae</taxon>
        <taxon>Labilibaculum</taxon>
    </lineage>
</organism>
<dbReference type="NCBIfam" id="TIGR00688">
    <property type="entry name" value="rarD"/>
    <property type="match status" value="1"/>
</dbReference>
<evidence type="ECO:0000256" key="1">
    <source>
        <dbReference type="ARBA" id="ARBA00004651"/>
    </source>
</evidence>
<feature type="transmembrane region" description="Helical" evidence="8">
    <location>
        <begin position="151"/>
        <end position="167"/>
    </location>
</feature>
<keyword evidence="4" id="KW-1003">Cell membrane</keyword>